<name>A0A194S337_RHOGW</name>
<keyword evidence="2" id="KW-1185">Reference proteome</keyword>
<dbReference type="OrthoDB" id="5273213at2759"/>
<protein>
    <recommendedName>
        <fullName evidence="3">F-box domain-containing protein</fullName>
    </recommendedName>
</protein>
<dbReference type="Proteomes" id="UP000053890">
    <property type="component" value="Unassembled WGS sequence"/>
</dbReference>
<dbReference type="RefSeq" id="XP_018271197.1">
    <property type="nucleotide sequence ID" value="XM_018414257.1"/>
</dbReference>
<dbReference type="AlphaFoldDB" id="A0A194S337"/>
<dbReference type="Gene3D" id="3.80.10.10">
    <property type="entry name" value="Ribonuclease Inhibitor"/>
    <property type="match status" value="1"/>
</dbReference>
<reference evidence="1 2" key="1">
    <citation type="journal article" date="2015" name="Front. Microbiol.">
        <title>Genome sequence of the plant growth promoting endophytic yeast Rhodotorula graminis WP1.</title>
        <authorList>
            <person name="Firrincieli A."/>
            <person name="Otillar R."/>
            <person name="Salamov A."/>
            <person name="Schmutz J."/>
            <person name="Khan Z."/>
            <person name="Redman R.S."/>
            <person name="Fleck N.D."/>
            <person name="Lindquist E."/>
            <person name="Grigoriev I.V."/>
            <person name="Doty S.L."/>
        </authorList>
    </citation>
    <scope>NUCLEOTIDE SEQUENCE [LARGE SCALE GENOMIC DNA]</scope>
    <source>
        <strain evidence="1 2">WP1</strain>
    </source>
</reference>
<dbReference type="InterPro" id="IPR032675">
    <property type="entry name" value="LRR_dom_sf"/>
</dbReference>
<dbReference type="GeneID" id="28974705"/>
<accession>A0A194S337</accession>
<sequence length="453" mass="50109">MATKLDPTAASFHPSVAEPLELVTPLLADDDKPPASFGHLPVELKDQIVAEVINLDRDRKQETRAAFVASVTVGFFARRKVIKLEERHNDRAKHRVLSRLQAVDRELRDICAPQLWRHIDAEKVRPEAFPRLLDVLPEHAASVRRLETVGSFLEHRASPEERALYLETNQCLGRVVHLCENLEQLHLGNPQLNPLLPFHFPRLRILSIHSPHSFWRKPHVSEHETFLVGLSGLTSLDLYVDGTALYKCEALKVVDVLIGLPGLKNLKLRGDAVLRDEVLEACTEVAPSALPALESLEIVQDGNLLGFGTLHAFVTTFAASLKELHLNVFPDSGDSSDDDSDFDVEYRLPHLTALSLATGCDEGLFPAFSSPSTPIVHFTFGIPVDREHYGLVRTFLGSHASTLKTLYLSKSSVQSGPRMCDMVKTFCESLGIEVACAGEEEKLVGVGAQGRRA</sequence>
<evidence type="ECO:0008006" key="3">
    <source>
        <dbReference type="Google" id="ProtNLM"/>
    </source>
</evidence>
<evidence type="ECO:0000313" key="2">
    <source>
        <dbReference type="Proteomes" id="UP000053890"/>
    </source>
</evidence>
<gene>
    <name evidence="1" type="ORF">RHOBADRAFT_43637</name>
</gene>
<proteinExistence type="predicted"/>
<dbReference type="SUPFAM" id="SSF52047">
    <property type="entry name" value="RNI-like"/>
    <property type="match status" value="1"/>
</dbReference>
<dbReference type="EMBL" id="KQ474078">
    <property type="protein sequence ID" value="KPV75148.1"/>
    <property type="molecule type" value="Genomic_DNA"/>
</dbReference>
<organism evidence="1 2">
    <name type="scientific">Rhodotorula graminis (strain WP1)</name>
    <dbReference type="NCBI Taxonomy" id="578459"/>
    <lineage>
        <taxon>Eukaryota</taxon>
        <taxon>Fungi</taxon>
        <taxon>Dikarya</taxon>
        <taxon>Basidiomycota</taxon>
        <taxon>Pucciniomycotina</taxon>
        <taxon>Microbotryomycetes</taxon>
        <taxon>Sporidiobolales</taxon>
        <taxon>Sporidiobolaceae</taxon>
        <taxon>Rhodotorula</taxon>
    </lineage>
</organism>
<evidence type="ECO:0000313" key="1">
    <source>
        <dbReference type="EMBL" id="KPV75148.1"/>
    </source>
</evidence>